<accession>C9DG69</accession>
<proteinExistence type="predicted"/>
<dbReference type="Proteomes" id="UP000008986">
    <property type="component" value="Segment"/>
</dbReference>
<dbReference type="GeneID" id="8684046"/>
<feature type="domain" description="DUF4326" evidence="1">
    <location>
        <begin position="10"/>
        <end position="84"/>
    </location>
</feature>
<sequence>MESRPRVLNKRKMRTGEQGIYVGRPSRWGNYPGEGYDRQEAVERFRRFCSENAAFREAIKAELKGKNLICWCAPAYCHAEVLLEIANDLPPRGLGAFFT</sequence>
<dbReference type="RefSeq" id="YP_003358952.1">
    <property type="nucleotide sequence ID" value="NC_013697.1"/>
</dbReference>
<dbReference type="KEGG" id="vg:8684046"/>
<organism evidence="2 3">
    <name type="scientific">Delftia phage PhiW-14</name>
    <name type="common">Deftia acidovorans bacteriophage phiW-14</name>
    <dbReference type="NCBI Taxonomy" id="665032"/>
    <lineage>
        <taxon>Viruses</taxon>
        <taxon>Duplodnaviria</taxon>
        <taxon>Heunggongvirae</taxon>
        <taxon>Uroviricota</taxon>
        <taxon>Caudoviricetes</taxon>
        <taxon>Ionavirus</taxon>
        <taxon>Ionavirus W14</taxon>
    </lineage>
</organism>
<evidence type="ECO:0000313" key="2">
    <source>
        <dbReference type="EMBL" id="ACV50120.1"/>
    </source>
</evidence>
<name>C9DG69_BPW14</name>
<organismHost>
    <name type="scientific">Delftia acidovorans</name>
    <name type="common">Pseudomonas acidovorans</name>
    <name type="synonym">Comamonas acidovorans</name>
    <dbReference type="NCBI Taxonomy" id="80866"/>
</organismHost>
<evidence type="ECO:0000259" key="1">
    <source>
        <dbReference type="Pfam" id="PF14216"/>
    </source>
</evidence>
<dbReference type="EMBL" id="GQ357915">
    <property type="protein sequence ID" value="ACV50120.1"/>
    <property type="molecule type" value="Genomic_DNA"/>
</dbReference>
<gene>
    <name evidence="2" type="primary">98</name>
</gene>
<reference evidence="3" key="1">
    <citation type="submission" date="2009-07" db="EMBL/GenBank/DDBJ databases">
        <authorList>
            <person name="Kropinski A.M."/>
            <person name="Villegas A."/>
            <person name="Lingohr E.J."/>
        </authorList>
    </citation>
    <scope>NUCLEOTIDE SEQUENCE [LARGE SCALE GENOMIC DNA]</scope>
</reference>
<protein>
    <recommendedName>
        <fullName evidence="1">DUF4326 domain-containing protein</fullName>
    </recommendedName>
</protein>
<dbReference type="OrthoDB" id="19153at10239"/>
<dbReference type="Pfam" id="PF14216">
    <property type="entry name" value="DUF4326"/>
    <property type="match status" value="1"/>
</dbReference>
<evidence type="ECO:0000313" key="3">
    <source>
        <dbReference type="Proteomes" id="UP000008986"/>
    </source>
</evidence>
<dbReference type="InterPro" id="IPR025475">
    <property type="entry name" value="DUF4326"/>
</dbReference>
<keyword evidence="3" id="KW-1185">Reference proteome</keyword>